<dbReference type="Gene3D" id="3.30.450.20">
    <property type="entry name" value="PAS domain"/>
    <property type="match status" value="1"/>
</dbReference>
<dbReference type="SMART" id="SM00052">
    <property type="entry name" value="EAL"/>
    <property type="match status" value="1"/>
</dbReference>
<protein>
    <recommendedName>
        <fullName evidence="7">GGDEF domain-containing protein</fullName>
    </recommendedName>
</protein>
<dbReference type="InterPro" id="IPR000014">
    <property type="entry name" value="PAS"/>
</dbReference>
<dbReference type="CDD" id="cd01948">
    <property type="entry name" value="EAL"/>
    <property type="match status" value="1"/>
</dbReference>
<dbReference type="InterPro" id="IPR035919">
    <property type="entry name" value="EAL_sf"/>
</dbReference>
<evidence type="ECO:0000313" key="5">
    <source>
        <dbReference type="EMBL" id="AST90513.1"/>
    </source>
</evidence>
<dbReference type="SMART" id="SM00086">
    <property type="entry name" value="PAC"/>
    <property type="match status" value="1"/>
</dbReference>
<dbReference type="SUPFAM" id="SSF55785">
    <property type="entry name" value="PYP-like sensor domain (PAS domain)"/>
    <property type="match status" value="1"/>
</dbReference>
<dbReference type="EMBL" id="CP018866">
    <property type="protein sequence ID" value="AST90513.1"/>
    <property type="molecule type" value="Genomic_DNA"/>
</dbReference>
<dbReference type="Pfam" id="PF00563">
    <property type="entry name" value="EAL"/>
    <property type="match status" value="1"/>
</dbReference>
<evidence type="ECO:0008006" key="7">
    <source>
        <dbReference type="Google" id="ProtNLM"/>
    </source>
</evidence>
<dbReference type="InterPro" id="IPR029787">
    <property type="entry name" value="Nucleotide_cyclase"/>
</dbReference>
<dbReference type="SMART" id="SM00091">
    <property type="entry name" value="PAS"/>
    <property type="match status" value="1"/>
</dbReference>
<evidence type="ECO:0000259" key="2">
    <source>
        <dbReference type="PROSITE" id="PS50113"/>
    </source>
</evidence>
<feature type="domain" description="PAC" evidence="2">
    <location>
        <begin position="85"/>
        <end position="137"/>
    </location>
</feature>
<dbReference type="InterPro" id="IPR000160">
    <property type="entry name" value="GGDEF_dom"/>
</dbReference>
<dbReference type="CDD" id="cd01949">
    <property type="entry name" value="GGDEF"/>
    <property type="match status" value="1"/>
</dbReference>
<dbReference type="InterPro" id="IPR000700">
    <property type="entry name" value="PAS-assoc_C"/>
</dbReference>
<dbReference type="InterPro" id="IPR001633">
    <property type="entry name" value="EAL_dom"/>
</dbReference>
<feature type="domain" description="EAL" evidence="3">
    <location>
        <begin position="311"/>
        <end position="563"/>
    </location>
</feature>
<evidence type="ECO:0000313" key="6">
    <source>
        <dbReference type="Proteomes" id="UP000215224"/>
    </source>
</evidence>
<dbReference type="PROSITE" id="PS50883">
    <property type="entry name" value="EAL"/>
    <property type="match status" value="1"/>
</dbReference>
<feature type="domain" description="PAS" evidence="1">
    <location>
        <begin position="3"/>
        <end position="70"/>
    </location>
</feature>
<dbReference type="Pfam" id="PF13426">
    <property type="entry name" value="PAS_9"/>
    <property type="match status" value="1"/>
</dbReference>
<dbReference type="InterPro" id="IPR001610">
    <property type="entry name" value="PAC"/>
</dbReference>
<dbReference type="AlphaFoldDB" id="A0A223KMG7"/>
<sequence>MIEQQEYDRILKYMKDIEFALDVSSIVAIADRTGKITYANDKFCEISQYPRSELIGKDHNIVNSNYHPKEFFKEMWKTIGSGKVWKGEIKNKTKNGNYYWVDTTIVPFLDENGKVYQYVSIRNDITKQKEMSERIEYAAYHDSITGLPNKRYLDEQLEKEIEKHYTEKSHFALMFLDLDNFKLVNDTLGHHEGDLFLKELANQLISANIRDSFIARRSGDEFIIIVRNVKEQKEIVQVAKKVLSIFNTGFAKNKTYKNITGSIGVSVFPCNANNSQKLMQKADIAMYHAKSKGKNCLTFYEKDMDLQTKKFFSISENMRQDLYTDKFSLHYQPQFDALTKELVGIEALLRWEDKDGNNIPPSVFIPIAEESDLIVDLGIWVLRKATFQNVEWQHKGYPKVPISVNVSVKQINNQDFIVKLKEILYESRLEPKYLNLEITETFMYEKENAMNFINEIKNLGISIAIDDFGTGYSSLQYLIDMPMDVLKIDRAFVKEIESNPTKMGLLKGILSIAQTLNIKTVAEGVELEKQYDLLKENGCNIIQGYYFSKPKSKDEIESLIFSK</sequence>
<organism evidence="5 6">
    <name type="scientific">Sutcliffiella cohnii</name>
    <dbReference type="NCBI Taxonomy" id="33932"/>
    <lineage>
        <taxon>Bacteria</taxon>
        <taxon>Bacillati</taxon>
        <taxon>Bacillota</taxon>
        <taxon>Bacilli</taxon>
        <taxon>Bacillales</taxon>
        <taxon>Bacillaceae</taxon>
        <taxon>Sutcliffiella</taxon>
    </lineage>
</organism>
<evidence type="ECO:0000259" key="4">
    <source>
        <dbReference type="PROSITE" id="PS50887"/>
    </source>
</evidence>
<evidence type="ECO:0000259" key="1">
    <source>
        <dbReference type="PROSITE" id="PS50112"/>
    </source>
</evidence>
<dbReference type="NCBIfam" id="TIGR00254">
    <property type="entry name" value="GGDEF"/>
    <property type="match status" value="1"/>
</dbReference>
<keyword evidence="6" id="KW-1185">Reference proteome</keyword>
<evidence type="ECO:0000259" key="3">
    <source>
        <dbReference type="PROSITE" id="PS50883"/>
    </source>
</evidence>
<dbReference type="STRING" id="1314751.GCA_001591425_04317"/>
<dbReference type="Proteomes" id="UP000215224">
    <property type="component" value="Chromosome"/>
</dbReference>
<dbReference type="InterPro" id="IPR052155">
    <property type="entry name" value="Biofilm_reg_signaling"/>
</dbReference>
<proteinExistence type="predicted"/>
<dbReference type="Pfam" id="PF00990">
    <property type="entry name" value="GGDEF"/>
    <property type="match status" value="1"/>
</dbReference>
<name>A0A223KMG7_9BACI</name>
<accession>A0A223KMG7</accession>
<feature type="domain" description="GGDEF" evidence="4">
    <location>
        <begin position="169"/>
        <end position="302"/>
    </location>
</feature>
<dbReference type="KEGG" id="bcoh:BC6307_04085"/>
<dbReference type="CDD" id="cd00130">
    <property type="entry name" value="PAS"/>
    <property type="match status" value="1"/>
</dbReference>
<dbReference type="SUPFAM" id="SSF141868">
    <property type="entry name" value="EAL domain-like"/>
    <property type="match status" value="1"/>
</dbReference>
<dbReference type="SUPFAM" id="SSF55073">
    <property type="entry name" value="Nucleotide cyclase"/>
    <property type="match status" value="1"/>
</dbReference>
<dbReference type="InterPro" id="IPR043128">
    <property type="entry name" value="Rev_trsase/Diguanyl_cyclase"/>
</dbReference>
<dbReference type="RefSeq" id="WP_066420552.1">
    <property type="nucleotide sequence ID" value="NZ_CP018866.1"/>
</dbReference>
<dbReference type="PROSITE" id="PS50887">
    <property type="entry name" value="GGDEF"/>
    <property type="match status" value="1"/>
</dbReference>
<dbReference type="PANTHER" id="PTHR44757">
    <property type="entry name" value="DIGUANYLATE CYCLASE DGCP"/>
    <property type="match status" value="1"/>
</dbReference>
<dbReference type="PROSITE" id="PS50113">
    <property type="entry name" value="PAC"/>
    <property type="match status" value="1"/>
</dbReference>
<dbReference type="NCBIfam" id="TIGR00229">
    <property type="entry name" value="sensory_box"/>
    <property type="match status" value="1"/>
</dbReference>
<dbReference type="PANTHER" id="PTHR44757:SF2">
    <property type="entry name" value="BIOFILM ARCHITECTURE MAINTENANCE PROTEIN MBAA"/>
    <property type="match status" value="1"/>
</dbReference>
<dbReference type="SMART" id="SM00267">
    <property type="entry name" value="GGDEF"/>
    <property type="match status" value="1"/>
</dbReference>
<dbReference type="Gene3D" id="3.30.70.270">
    <property type="match status" value="1"/>
</dbReference>
<dbReference type="InterPro" id="IPR035965">
    <property type="entry name" value="PAS-like_dom_sf"/>
</dbReference>
<dbReference type="PROSITE" id="PS50112">
    <property type="entry name" value="PAS"/>
    <property type="match status" value="1"/>
</dbReference>
<gene>
    <name evidence="5" type="ORF">BC6307_04085</name>
</gene>
<reference evidence="5 6" key="1">
    <citation type="submission" date="2016-12" db="EMBL/GenBank/DDBJ databases">
        <title>The whole genome sequencing and assembly of Bacillus cohnii DSM 6307T strain.</title>
        <authorList>
            <person name="Lee Y.-J."/>
            <person name="Yi H."/>
            <person name="Bahn Y.-S."/>
            <person name="Kim J.F."/>
            <person name="Lee D.-W."/>
        </authorList>
    </citation>
    <scope>NUCLEOTIDE SEQUENCE [LARGE SCALE GENOMIC DNA]</scope>
    <source>
        <strain evidence="5 6">DSM 6307</strain>
    </source>
</reference>
<dbReference type="Gene3D" id="3.20.20.450">
    <property type="entry name" value="EAL domain"/>
    <property type="match status" value="1"/>
</dbReference>